<reference evidence="1" key="1">
    <citation type="submission" date="2020-05" db="EMBL/GenBank/DDBJ databases">
        <title>Large-scale comparative analyses of tick genomes elucidate their genetic diversity and vector capacities.</title>
        <authorList>
            <person name="Jia N."/>
            <person name="Wang J."/>
            <person name="Shi W."/>
            <person name="Du L."/>
            <person name="Sun Y."/>
            <person name="Zhan W."/>
            <person name="Jiang J."/>
            <person name="Wang Q."/>
            <person name="Zhang B."/>
            <person name="Ji P."/>
            <person name="Sakyi L.B."/>
            <person name="Cui X."/>
            <person name="Yuan T."/>
            <person name="Jiang B."/>
            <person name="Yang W."/>
            <person name="Lam T.T.-Y."/>
            <person name="Chang Q."/>
            <person name="Ding S."/>
            <person name="Wang X."/>
            <person name="Zhu J."/>
            <person name="Ruan X."/>
            <person name="Zhao L."/>
            <person name="Wei J."/>
            <person name="Que T."/>
            <person name="Du C."/>
            <person name="Cheng J."/>
            <person name="Dai P."/>
            <person name="Han X."/>
            <person name="Huang E."/>
            <person name="Gao Y."/>
            <person name="Liu J."/>
            <person name="Shao H."/>
            <person name="Ye R."/>
            <person name="Li L."/>
            <person name="Wei W."/>
            <person name="Wang X."/>
            <person name="Wang C."/>
            <person name="Yang T."/>
            <person name="Huo Q."/>
            <person name="Li W."/>
            <person name="Guo W."/>
            <person name="Chen H."/>
            <person name="Zhou L."/>
            <person name="Ni X."/>
            <person name="Tian J."/>
            <person name="Zhou Y."/>
            <person name="Sheng Y."/>
            <person name="Liu T."/>
            <person name="Pan Y."/>
            <person name="Xia L."/>
            <person name="Li J."/>
            <person name="Zhao F."/>
            <person name="Cao W."/>
        </authorList>
    </citation>
    <scope>NUCLEOTIDE SEQUENCE</scope>
    <source>
        <strain evidence="1">Dsil-2018</strain>
    </source>
</reference>
<evidence type="ECO:0000313" key="2">
    <source>
        <dbReference type="Proteomes" id="UP000821865"/>
    </source>
</evidence>
<evidence type="ECO:0000313" key="1">
    <source>
        <dbReference type="EMBL" id="KAH7945172.1"/>
    </source>
</evidence>
<gene>
    <name evidence="1" type="ORF">HPB49_007379</name>
</gene>
<keyword evidence="2" id="KW-1185">Reference proteome</keyword>
<accession>A0ACB8CJU0</accession>
<comment type="caution">
    <text evidence="1">The sequence shown here is derived from an EMBL/GenBank/DDBJ whole genome shotgun (WGS) entry which is preliminary data.</text>
</comment>
<dbReference type="Proteomes" id="UP000821865">
    <property type="component" value="Chromosome 6"/>
</dbReference>
<name>A0ACB8CJU0_DERSI</name>
<proteinExistence type="predicted"/>
<organism evidence="1 2">
    <name type="scientific">Dermacentor silvarum</name>
    <name type="common">Tick</name>
    <dbReference type="NCBI Taxonomy" id="543639"/>
    <lineage>
        <taxon>Eukaryota</taxon>
        <taxon>Metazoa</taxon>
        <taxon>Ecdysozoa</taxon>
        <taxon>Arthropoda</taxon>
        <taxon>Chelicerata</taxon>
        <taxon>Arachnida</taxon>
        <taxon>Acari</taxon>
        <taxon>Parasitiformes</taxon>
        <taxon>Ixodida</taxon>
        <taxon>Ixodoidea</taxon>
        <taxon>Ixodidae</taxon>
        <taxon>Rhipicephalinae</taxon>
        <taxon>Dermacentor</taxon>
    </lineage>
</organism>
<dbReference type="EMBL" id="CM023475">
    <property type="protein sequence ID" value="KAH7945172.1"/>
    <property type="molecule type" value="Genomic_DNA"/>
</dbReference>
<sequence>MSPVAVGKPVRQAAALGIFSFYFADLLLYQCHIILVRHRLALEGVEEAAKSLLRKARFREVSQADKVRMQRRGEFLRGKYGLLNYSETGGARCETTERDHDHVREIERELWKSAMASKTTRRLYCDKEAITTEPFYDNSSGSALLFEARVGAFRTLDYRSRFGCVPEVQAAVCRGCGGERETAEHLIGHCAKLSPTTKEGTTMPQPLGFLDAESGRCFEGVATTKARLEQWWRAIKQSRTVPGVV</sequence>
<protein>
    <submittedName>
        <fullName evidence="1">Uncharacterized protein</fullName>
    </submittedName>
</protein>